<keyword evidence="12" id="KW-0961">Cell wall biogenesis/degradation</keyword>
<dbReference type="InterPro" id="IPR050061">
    <property type="entry name" value="MurCDEF_pg_biosynth"/>
</dbReference>
<dbReference type="PANTHER" id="PTHR43445">
    <property type="entry name" value="UDP-N-ACETYLMURAMATE--L-ALANINE LIGASE-RELATED"/>
    <property type="match status" value="1"/>
</dbReference>
<keyword evidence="9" id="KW-0133">Cell shape</keyword>
<keyword evidence="5 18" id="KW-0436">Ligase</keyword>
<name>A0A7X2NPV0_9FIRM</name>
<dbReference type="Pfam" id="PF08245">
    <property type="entry name" value="Mur_ligase_M"/>
    <property type="match status" value="1"/>
</dbReference>
<protein>
    <recommendedName>
        <fullName evidence="3 14">UDP-N-acetylmuramate--L-alanine ligase</fullName>
        <ecNumber evidence="3 14">6.3.2.8</ecNumber>
    </recommendedName>
</protein>
<feature type="domain" description="Mur ligase C-terminal" evidence="16">
    <location>
        <begin position="302"/>
        <end position="373"/>
    </location>
</feature>
<organism evidence="18 19">
    <name type="scientific">Stecheria intestinalis</name>
    <dbReference type="NCBI Taxonomy" id="2606630"/>
    <lineage>
        <taxon>Bacteria</taxon>
        <taxon>Bacillati</taxon>
        <taxon>Bacillota</taxon>
        <taxon>Erysipelotrichia</taxon>
        <taxon>Erysipelotrichales</taxon>
        <taxon>Erysipelotrichaceae</taxon>
        <taxon>Stecheria</taxon>
    </lineage>
</organism>
<dbReference type="UniPathway" id="UPA00219"/>
<keyword evidence="19" id="KW-1185">Reference proteome</keyword>
<evidence type="ECO:0000313" key="18">
    <source>
        <dbReference type="EMBL" id="MSS57404.1"/>
    </source>
</evidence>
<evidence type="ECO:0000259" key="17">
    <source>
        <dbReference type="Pfam" id="PF08245"/>
    </source>
</evidence>
<dbReference type="SUPFAM" id="SSF53623">
    <property type="entry name" value="MurD-like peptide ligases, catalytic domain"/>
    <property type="match status" value="1"/>
</dbReference>
<dbReference type="GO" id="GO:0051301">
    <property type="term" value="P:cell division"/>
    <property type="evidence" value="ECO:0007669"/>
    <property type="project" value="UniProtKB-KW"/>
</dbReference>
<comment type="caution">
    <text evidence="18">The sequence shown here is derived from an EMBL/GenBank/DDBJ whole genome shotgun (WGS) entry which is preliminary data.</text>
</comment>
<dbReference type="Pfam" id="PF01225">
    <property type="entry name" value="Mur_ligase"/>
    <property type="match status" value="1"/>
</dbReference>
<dbReference type="PANTHER" id="PTHR43445:SF3">
    <property type="entry name" value="UDP-N-ACETYLMURAMATE--L-ALANINE LIGASE"/>
    <property type="match status" value="1"/>
</dbReference>
<feature type="domain" description="Mur ligase N-terminal catalytic" evidence="15">
    <location>
        <begin position="5"/>
        <end position="101"/>
    </location>
</feature>
<evidence type="ECO:0000256" key="6">
    <source>
        <dbReference type="ARBA" id="ARBA00022618"/>
    </source>
</evidence>
<dbReference type="GO" id="GO:0009252">
    <property type="term" value="P:peptidoglycan biosynthetic process"/>
    <property type="evidence" value="ECO:0007669"/>
    <property type="project" value="UniProtKB-UniRule"/>
</dbReference>
<comment type="catalytic activity">
    <reaction evidence="13">
        <text>UDP-N-acetyl-alpha-D-muramate + L-alanine + ATP = UDP-N-acetyl-alpha-D-muramoyl-L-alanine + ADP + phosphate + H(+)</text>
        <dbReference type="Rhea" id="RHEA:23372"/>
        <dbReference type="ChEBI" id="CHEBI:15378"/>
        <dbReference type="ChEBI" id="CHEBI:30616"/>
        <dbReference type="ChEBI" id="CHEBI:43474"/>
        <dbReference type="ChEBI" id="CHEBI:57972"/>
        <dbReference type="ChEBI" id="CHEBI:70757"/>
        <dbReference type="ChEBI" id="CHEBI:83898"/>
        <dbReference type="ChEBI" id="CHEBI:456216"/>
        <dbReference type="EC" id="6.3.2.8"/>
    </reaction>
</comment>
<dbReference type="RefSeq" id="WP_154502109.1">
    <property type="nucleotide sequence ID" value="NZ_VUMN01000001.1"/>
</dbReference>
<dbReference type="GO" id="GO:0008360">
    <property type="term" value="P:regulation of cell shape"/>
    <property type="evidence" value="ECO:0007669"/>
    <property type="project" value="UniProtKB-KW"/>
</dbReference>
<evidence type="ECO:0000259" key="15">
    <source>
        <dbReference type="Pfam" id="PF01225"/>
    </source>
</evidence>
<accession>A0A7X2NPV0</accession>
<evidence type="ECO:0000256" key="3">
    <source>
        <dbReference type="ARBA" id="ARBA00012211"/>
    </source>
</evidence>
<evidence type="ECO:0000259" key="16">
    <source>
        <dbReference type="Pfam" id="PF02875"/>
    </source>
</evidence>
<evidence type="ECO:0000256" key="2">
    <source>
        <dbReference type="ARBA" id="ARBA00004752"/>
    </source>
</evidence>
<dbReference type="GO" id="GO:0005737">
    <property type="term" value="C:cytoplasm"/>
    <property type="evidence" value="ECO:0007669"/>
    <property type="project" value="UniProtKB-SubCell"/>
</dbReference>
<dbReference type="Proteomes" id="UP000461880">
    <property type="component" value="Unassembled WGS sequence"/>
</dbReference>
<reference evidence="18 19" key="1">
    <citation type="submission" date="2019-08" db="EMBL/GenBank/DDBJ databases">
        <title>In-depth cultivation of the pig gut microbiome towards novel bacterial diversity and tailored functional studies.</title>
        <authorList>
            <person name="Wylensek D."/>
            <person name="Hitch T.C.A."/>
            <person name="Clavel T."/>
        </authorList>
    </citation>
    <scope>NUCLEOTIDE SEQUENCE [LARGE SCALE GENOMIC DNA]</scope>
    <source>
        <strain evidence="18 19">Oil+RF-744-GAM-WT-6</strain>
    </source>
</reference>
<dbReference type="Gene3D" id="3.40.50.720">
    <property type="entry name" value="NAD(P)-binding Rossmann-like Domain"/>
    <property type="match status" value="1"/>
</dbReference>
<evidence type="ECO:0000256" key="5">
    <source>
        <dbReference type="ARBA" id="ARBA00022598"/>
    </source>
</evidence>
<dbReference type="Gene3D" id="3.90.190.20">
    <property type="entry name" value="Mur ligase, C-terminal domain"/>
    <property type="match status" value="1"/>
</dbReference>
<dbReference type="SUPFAM" id="SSF51984">
    <property type="entry name" value="MurCD N-terminal domain"/>
    <property type="match status" value="1"/>
</dbReference>
<evidence type="ECO:0000256" key="12">
    <source>
        <dbReference type="ARBA" id="ARBA00023316"/>
    </source>
</evidence>
<sequence>MNYWFIGIKGTGMAALACMLKDLGNEVAGSDLPKHFFTEDPLDARGIQISDFSPANIRDGMHVIIGNAFLDDFPEVAAARSNPTCTCMRYHEFVGEFTKQYHTIAAAGSHGKTTTTGMLSCMLQEKGSTGWLIGDGDGHVSADTEYFALEADEFRRHFLAYHPDYAIITNVDIDHVDYFRDEADYRSAYEQFSMQVGKGIILWGEDAQARMLKLNPEVPHYWYGEADQDDVQAVNIRESSEDMEYDVLFHGTKFGHFHFPFVGHHLLLNSLACITVGMLEGMSPEVIEKGLSNFHGVKRRFVVEKHGGNIYIDDYAHHPTEVRVTVETARKRFPDRKLVAIFKPHRASRVLYFADDFASALEKADKVYLCDFTSIDDKQDGTDIDITYLQKRIPGSVVLPEDENGAKLLAKEKPAVFLFMSSKDIYWLADLVKKQDE</sequence>
<dbReference type="InterPro" id="IPR036565">
    <property type="entry name" value="Mur-like_cat_sf"/>
</dbReference>
<evidence type="ECO:0000256" key="7">
    <source>
        <dbReference type="ARBA" id="ARBA00022741"/>
    </source>
</evidence>
<comment type="subcellular location">
    <subcellularLocation>
        <location evidence="1">Cytoplasm</location>
    </subcellularLocation>
</comment>
<dbReference type="AlphaFoldDB" id="A0A7X2NPV0"/>
<keyword evidence="7" id="KW-0547">Nucleotide-binding</keyword>
<evidence type="ECO:0000256" key="9">
    <source>
        <dbReference type="ARBA" id="ARBA00022960"/>
    </source>
</evidence>
<evidence type="ECO:0000256" key="14">
    <source>
        <dbReference type="NCBIfam" id="TIGR01082"/>
    </source>
</evidence>
<proteinExistence type="predicted"/>
<gene>
    <name evidence="18" type="primary">murC</name>
    <name evidence="18" type="ORF">FYJ51_00565</name>
</gene>
<dbReference type="EC" id="6.3.2.8" evidence="3 14"/>
<evidence type="ECO:0000256" key="4">
    <source>
        <dbReference type="ARBA" id="ARBA00022490"/>
    </source>
</evidence>
<dbReference type="InterPro" id="IPR000713">
    <property type="entry name" value="Mur_ligase_N"/>
</dbReference>
<keyword evidence="6" id="KW-0132">Cell division</keyword>
<keyword evidence="4" id="KW-0963">Cytoplasm</keyword>
<dbReference type="GO" id="GO:0008763">
    <property type="term" value="F:UDP-N-acetylmuramate-L-alanine ligase activity"/>
    <property type="evidence" value="ECO:0007669"/>
    <property type="project" value="UniProtKB-UniRule"/>
</dbReference>
<evidence type="ECO:0000313" key="19">
    <source>
        <dbReference type="Proteomes" id="UP000461880"/>
    </source>
</evidence>
<comment type="pathway">
    <text evidence="2">Cell wall biogenesis; peptidoglycan biosynthesis.</text>
</comment>
<dbReference type="EMBL" id="VUMN01000001">
    <property type="protein sequence ID" value="MSS57404.1"/>
    <property type="molecule type" value="Genomic_DNA"/>
</dbReference>
<dbReference type="Pfam" id="PF02875">
    <property type="entry name" value="Mur_ligase_C"/>
    <property type="match status" value="1"/>
</dbReference>
<feature type="domain" description="Mur ligase central" evidence="17">
    <location>
        <begin position="107"/>
        <end position="276"/>
    </location>
</feature>
<dbReference type="InterPro" id="IPR005758">
    <property type="entry name" value="UDP-N-AcMur_Ala_ligase_MurC"/>
</dbReference>
<dbReference type="InterPro" id="IPR013221">
    <property type="entry name" value="Mur_ligase_cen"/>
</dbReference>
<evidence type="ECO:0000256" key="8">
    <source>
        <dbReference type="ARBA" id="ARBA00022840"/>
    </source>
</evidence>
<keyword evidence="11" id="KW-0131">Cell cycle</keyword>
<evidence type="ECO:0000256" key="11">
    <source>
        <dbReference type="ARBA" id="ARBA00023306"/>
    </source>
</evidence>
<dbReference type="GO" id="GO:0005524">
    <property type="term" value="F:ATP binding"/>
    <property type="evidence" value="ECO:0007669"/>
    <property type="project" value="UniProtKB-KW"/>
</dbReference>
<dbReference type="SUPFAM" id="SSF53244">
    <property type="entry name" value="MurD-like peptide ligases, peptide-binding domain"/>
    <property type="match status" value="1"/>
</dbReference>
<evidence type="ECO:0000256" key="13">
    <source>
        <dbReference type="ARBA" id="ARBA00047833"/>
    </source>
</evidence>
<evidence type="ECO:0000256" key="1">
    <source>
        <dbReference type="ARBA" id="ARBA00004496"/>
    </source>
</evidence>
<keyword evidence="10" id="KW-0573">Peptidoglycan synthesis</keyword>
<dbReference type="NCBIfam" id="TIGR01082">
    <property type="entry name" value="murC"/>
    <property type="match status" value="1"/>
</dbReference>
<dbReference type="GO" id="GO:0071555">
    <property type="term" value="P:cell wall organization"/>
    <property type="evidence" value="ECO:0007669"/>
    <property type="project" value="UniProtKB-KW"/>
</dbReference>
<dbReference type="InterPro" id="IPR036615">
    <property type="entry name" value="Mur_ligase_C_dom_sf"/>
</dbReference>
<keyword evidence="8" id="KW-0067">ATP-binding</keyword>
<evidence type="ECO:0000256" key="10">
    <source>
        <dbReference type="ARBA" id="ARBA00022984"/>
    </source>
</evidence>
<dbReference type="Gene3D" id="3.40.1190.10">
    <property type="entry name" value="Mur-like, catalytic domain"/>
    <property type="match status" value="1"/>
</dbReference>
<dbReference type="InterPro" id="IPR004101">
    <property type="entry name" value="Mur_ligase_C"/>
</dbReference>